<dbReference type="GO" id="GO:0097361">
    <property type="term" value="C:cytosolic [4Fe-4S] assembly targeting complex"/>
    <property type="evidence" value="ECO:0007669"/>
    <property type="project" value="UniProtKB-UniRule"/>
</dbReference>
<proteinExistence type="inferred from homology"/>
<dbReference type="GO" id="GO:0016226">
    <property type="term" value="P:iron-sulfur cluster assembly"/>
    <property type="evidence" value="ECO:0007669"/>
    <property type="project" value="UniProtKB-UniRule"/>
</dbReference>
<comment type="similarity">
    <text evidence="1">Belongs to the MET18/MMS19 family.</text>
</comment>
<dbReference type="InterPro" id="IPR016024">
    <property type="entry name" value="ARM-type_fold"/>
</dbReference>
<dbReference type="SUPFAM" id="SSF48371">
    <property type="entry name" value="ARM repeat"/>
    <property type="match status" value="1"/>
</dbReference>
<dbReference type="PANTHER" id="PTHR12891:SF0">
    <property type="entry name" value="MMS19 NUCLEOTIDE EXCISION REPAIR PROTEIN HOMOLOG"/>
    <property type="match status" value="1"/>
</dbReference>
<dbReference type="OrthoDB" id="342900at2759"/>
<dbReference type="InterPro" id="IPR039920">
    <property type="entry name" value="MMS19"/>
</dbReference>
<reference evidence="4" key="1">
    <citation type="journal article" date="2023" name="Commun. Biol.">
        <title>Genome analysis of Parmales, the sister group of diatoms, reveals the evolutionary specialization of diatoms from phago-mixotrophs to photoautotrophs.</title>
        <authorList>
            <person name="Ban H."/>
            <person name="Sato S."/>
            <person name="Yoshikawa S."/>
            <person name="Yamada K."/>
            <person name="Nakamura Y."/>
            <person name="Ichinomiya M."/>
            <person name="Sato N."/>
            <person name="Blanc-Mathieu R."/>
            <person name="Endo H."/>
            <person name="Kuwata A."/>
            <person name="Ogata H."/>
        </authorList>
    </citation>
    <scope>NUCLEOTIDE SEQUENCE [LARGE SCALE GENOMIC DNA]</scope>
    <source>
        <strain evidence="4">NIES 3700</strain>
    </source>
</reference>
<gene>
    <name evidence="3" type="ORF">TrLO_g4575</name>
</gene>
<comment type="function">
    <text evidence="1">Key component of the cytosolic iron-sulfur protein assembly (CIA) complex, a multiprotein complex that mediates the incorporation of iron-sulfur cluster into apoproteins specifically involved in DNA metabolism and genomic integrity. In the CIA complex, MMS19 acts as an adapter between early-acting CIA components and a subset of cellular target iron-sulfur proteins.</text>
</comment>
<organism evidence="3 4">
    <name type="scientific">Triparma laevis f. longispina</name>
    <dbReference type="NCBI Taxonomy" id="1714387"/>
    <lineage>
        <taxon>Eukaryota</taxon>
        <taxon>Sar</taxon>
        <taxon>Stramenopiles</taxon>
        <taxon>Ochrophyta</taxon>
        <taxon>Bolidophyceae</taxon>
        <taxon>Parmales</taxon>
        <taxon>Triparmaceae</taxon>
        <taxon>Triparma</taxon>
    </lineage>
</organism>
<dbReference type="GO" id="GO:0005634">
    <property type="term" value="C:nucleus"/>
    <property type="evidence" value="ECO:0007669"/>
    <property type="project" value="UniProtKB-SubCell"/>
</dbReference>
<evidence type="ECO:0000313" key="4">
    <source>
        <dbReference type="Proteomes" id="UP001165122"/>
    </source>
</evidence>
<dbReference type="GO" id="GO:0051604">
    <property type="term" value="P:protein maturation"/>
    <property type="evidence" value="ECO:0007669"/>
    <property type="project" value="UniProtKB-UniRule"/>
</dbReference>
<evidence type="ECO:0000256" key="1">
    <source>
        <dbReference type="RuleBase" id="RU367072"/>
    </source>
</evidence>
<keyword evidence="1" id="KW-0539">Nucleus</keyword>
<name>A0A9W7FVF5_9STRA</name>
<dbReference type="EMBL" id="BRXW01000344">
    <property type="protein sequence ID" value="GMI18700.1"/>
    <property type="molecule type" value="Genomic_DNA"/>
</dbReference>
<comment type="subcellular location">
    <subcellularLocation>
        <location evidence="1">Nucleus</location>
    </subcellularLocation>
</comment>
<dbReference type="Pfam" id="PF14500">
    <property type="entry name" value="MMS19_N"/>
    <property type="match status" value="1"/>
</dbReference>
<sequence>MSTSNASDFPTLLLSTIKQYPPPIPTLTTLITSHYTPLKTSPKPELALSALLQTLGPCLTHSPSATESNDEVIASASDLNETVEISDVPPTSPYLLSASIRTTALLSFHIALKTVLPPSTLLPSSFLSLLSNFLSSRVLDPSSSSEVLNITKTFIDLSIGNLGLIKFANKILRNTNLNDLQRSIRSTGFQLLTCLASKEFKEEKGIGEEIEELVRVTCDLLLGEKDPRCLLQSLTALGLMESNLKKVTSNYPSSIVFDCVGVYYPVTFEPPPGDVIGVTNVQLRSELMNVMKGCDESWGVVVERIEEGEGEEKVKGVEDLRGLVGEGLRGEVEEFRECVLNCYDVFFRETEGLEILEDLIVTVAKIIERTDDRKWRIGFIEQTVKYLKGTVLENPESLNARSGIRLLACLARGGGTCLSIVMDGVASELIEMCGGEDVKRGKACAGGLGLIFEGGKGELIISPNPVAPYAESAYTAFLNLTTDSHVEGVISMLSLLCSPPESVISLPQVLEYTNVLISMMEEDEGDDFKRACGFCLGSVLGLKMYSSITSELLPSLIVKSLTSTYILKALCKASKESRAVTGVVGVEVVKRVCEGLREGKEGGVDALLFLVEEGGDNVINLFNETNEENEENSHLNLLEIVKSLCKINPSPEKETLRNQICLSSIPNLIKVFKTVMKPSKLLDEVEYFESVIKEGEKQGGAKRRAGNLLIPRVTILEAFYTNSSLHDPLNRKRLNIALPLFTASLNTLEVGEGEPILNDKLIELVKPLCKISRSLSYSLEVRTSASEGLMRIVKGTSIEAEFLKEVVVEVVLGLGEKGRGGDWVEKLGNDVRLLARIGGSAACKGGEGGVVGDEVVKTLTSLTCEGENLKSRVIGGEGLGEFMRSEGGGPFWRQRAASIALPKILENIEAGMAGEGGGEGGEVKSDHEKCFGSIIAAGHFAQSLPVKVVSKNNSRSTSLNLIQCLMAGLVLAEKRKGMGEVWEDGAWEVVVNSAMVSFQRLTREVGEDIEGVENYYGTLFPTLLHFSLRHSFSTSANILALDCLKNIAENGTFAKIKKNIILVFHRLGLVLNHPRREVRMKAVEIRNIFILLDRKN</sequence>
<keyword evidence="1" id="KW-0227">DNA damage</keyword>
<dbReference type="GO" id="GO:0006281">
    <property type="term" value="P:DNA repair"/>
    <property type="evidence" value="ECO:0007669"/>
    <property type="project" value="UniProtKB-UniRule"/>
</dbReference>
<feature type="domain" description="MMS19 N-terminal" evidence="2">
    <location>
        <begin position="98"/>
        <end position="292"/>
    </location>
</feature>
<dbReference type="AlphaFoldDB" id="A0A9W7FVF5"/>
<evidence type="ECO:0000313" key="3">
    <source>
        <dbReference type="EMBL" id="GMI18700.1"/>
    </source>
</evidence>
<comment type="caution">
    <text evidence="3">The sequence shown here is derived from an EMBL/GenBank/DDBJ whole genome shotgun (WGS) entry which is preliminary data.</text>
</comment>
<accession>A0A9W7FVF5</accession>
<protein>
    <recommendedName>
        <fullName evidence="1">MMS19 nucleotide excision repair protein</fullName>
    </recommendedName>
</protein>
<keyword evidence="4" id="KW-1185">Reference proteome</keyword>
<dbReference type="Proteomes" id="UP001165122">
    <property type="component" value="Unassembled WGS sequence"/>
</dbReference>
<evidence type="ECO:0000259" key="2">
    <source>
        <dbReference type="Pfam" id="PF14500"/>
    </source>
</evidence>
<dbReference type="PANTHER" id="PTHR12891">
    <property type="entry name" value="DNA REPAIR/TRANSCRIPTION PROTEIN MET18/MMS19"/>
    <property type="match status" value="1"/>
</dbReference>
<keyword evidence="1" id="KW-0234">DNA repair</keyword>
<dbReference type="InterPro" id="IPR029240">
    <property type="entry name" value="MMS19_N"/>
</dbReference>